<sequence>MERYMMLAMYSLLFYLIPCFNTLDTIAPGKSITDPPPTKNNRNLNKKQLAGILAGSIMGMIMLGVTIYLWRKKTKRPGLVLISFFLPILEILRHGDYGVRIEHWSL</sequence>
<organism evidence="1 2">
    <name type="scientific">Bauhinia variegata</name>
    <name type="common">Purple orchid tree</name>
    <name type="synonym">Phanera variegata</name>
    <dbReference type="NCBI Taxonomy" id="167791"/>
    <lineage>
        <taxon>Eukaryota</taxon>
        <taxon>Viridiplantae</taxon>
        <taxon>Streptophyta</taxon>
        <taxon>Embryophyta</taxon>
        <taxon>Tracheophyta</taxon>
        <taxon>Spermatophyta</taxon>
        <taxon>Magnoliopsida</taxon>
        <taxon>eudicotyledons</taxon>
        <taxon>Gunneridae</taxon>
        <taxon>Pentapetalae</taxon>
        <taxon>rosids</taxon>
        <taxon>fabids</taxon>
        <taxon>Fabales</taxon>
        <taxon>Fabaceae</taxon>
        <taxon>Cercidoideae</taxon>
        <taxon>Cercideae</taxon>
        <taxon>Bauhiniinae</taxon>
        <taxon>Bauhinia</taxon>
    </lineage>
</organism>
<protein>
    <submittedName>
        <fullName evidence="1">Uncharacterized protein</fullName>
    </submittedName>
</protein>
<proteinExistence type="predicted"/>
<evidence type="ECO:0000313" key="1">
    <source>
        <dbReference type="EMBL" id="KAI4333766.1"/>
    </source>
</evidence>
<keyword evidence="2" id="KW-1185">Reference proteome</keyword>
<evidence type="ECO:0000313" key="2">
    <source>
        <dbReference type="Proteomes" id="UP000828941"/>
    </source>
</evidence>
<gene>
    <name evidence="1" type="ORF">L6164_018532</name>
</gene>
<dbReference type="Proteomes" id="UP000828941">
    <property type="component" value="Chromosome 7"/>
</dbReference>
<comment type="caution">
    <text evidence="1">The sequence shown here is derived from an EMBL/GenBank/DDBJ whole genome shotgun (WGS) entry which is preliminary data.</text>
</comment>
<dbReference type="EMBL" id="CM039432">
    <property type="protein sequence ID" value="KAI4333766.1"/>
    <property type="molecule type" value="Genomic_DNA"/>
</dbReference>
<accession>A0ACB9NEZ0</accession>
<name>A0ACB9NEZ0_BAUVA</name>
<reference evidence="1 2" key="1">
    <citation type="journal article" date="2022" name="DNA Res.">
        <title>Chromosomal-level genome assembly of the orchid tree Bauhinia variegata (Leguminosae; Cercidoideae) supports the allotetraploid origin hypothesis of Bauhinia.</title>
        <authorList>
            <person name="Zhong Y."/>
            <person name="Chen Y."/>
            <person name="Zheng D."/>
            <person name="Pang J."/>
            <person name="Liu Y."/>
            <person name="Luo S."/>
            <person name="Meng S."/>
            <person name="Qian L."/>
            <person name="Wei D."/>
            <person name="Dai S."/>
            <person name="Zhou R."/>
        </authorList>
    </citation>
    <scope>NUCLEOTIDE SEQUENCE [LARGE SCALE GENOMIC DNA]</scope>
    <source>
        <strain evidence="1">BV-YZ2020</strain>
    </source>
</reference>